<keyword evidence="3" id="KW-1185">Reference proteome</keyword>
<gene>
    <name evidence="2" type="ORF">J2Z66_005278</name>
</gene>
<feature type="transmembrane region" description="Helical" evidence="1">
    <location>
        <begin position="76"/>
        <end position="103"/>
    </location>
</feature>
<sequence>MFGLMNFLLYLASVLFIIFLVFGLIQCRKHHFTEGFYFFLIIFILKVYGVLAPYVLNRYMDSHWNNNHKLPMGMTLGEMVAMTAYIPLIIEVFAYSLLSIGLYRRWNARSSKL</sequence>
<comment type="caution">
    <text evidence="2">The sequence shown here is derived from an EMBL/GenBank/DDBJ whole genome shotgun (WGS) entry which is preliminary data.</text>
</comment>
<dbReference type="Proteomes" id="UP001519287">
    <property type="component" value="Unassembled WGS sequence"/>
</dbReference>
<evidence type="ECO:0000256" key="1">
    <source>
        <dbReference type="SAM" id="Phobius"/>
    </source>
</evidence>
<keyword evidence="1" id="KW-1133">Transmembrane helix</keyword>
<keyword evidence="1" id="KW-0472">Membrane</keyword>
<feature type="transmembrane region" description="Helical" evidence="1">
    <location>
        <begin position="6"/>
        <end position="25"/>
    </location>
</feature>
<keyword evidence="1" id="KW-0812">Transmembrane</keyword>
<evidence type="ECO:0000313" key="3">
    <source>
        <dbReference type="Proteomes" id="UP001519287"/>
    </source>
</evidence>
<name>A0ABS4J1E3_9BACL</name>
<organism evidence="2 3">
    <name type="scientific">Paenibacillus eucommiae</name>
    <dbReference type="NCBI Taxonomy" id="1355755"/>
    <lineage>
        <taxon>Bacteria</taxon>
        <taxon>Bacillati</taxon>
        <taxon>Bacillota</taxon>
        <taxon>Bacilli</taxon>
        <taxon>Bacillales</taxon>
        <taxon>Paenibacillaceae</taxon>
        <taxon>Paenibacillus</taxon>
    </lineage>
</organism>
<evidence type="ECO:0000313" key="2">
    <source>
        <dbReference type="EMBL" id="MBP1993652.1"/>
    </source>
</evidence>
<reference evidence="2 3" key="1">
    <citation type="submission" date="2021-03" db="EMBL/GenBank/DDBJ databases">
        <title>Genomic Encyclopedia of Type Strains, Phase IV (KMG-IV): sequencing the most valuable type-strain genomes for metagenomic binning, comparative biology and taxonomic classification.</title>
        <authorList>
            <person name="Goeker M."/>
        </authorList>
    </citation>
    <scope>NUCLEOTIDE SEQUENCE [LARGE SCALE GENOMIC DNA]</scope>
    <source>
        <strain evidence="2 3">DSM 26048</strain>
    </source>
</reference>
<dbReference type="EMBL" id="JAGGLB010000020">
    <property type="protein sequence ID" value="MBP1993652.1"/>
    <property type="molecule type" value="Genomic_DNA"/>
</dbReference>
<protein>
    <recommendedName>
        <fullName evidence="4">Lycopene cyclase domain-containing protein</fullName>
    </recommendedName>
</protein>
<accession>A0ABS4J1E3</accession>
<proteinExistence type="predicted"/>
<evidence type="ECO:0008006" key="4">
    <source>
        <dbReference type="Google" id="ProtNLM"/>
    </source>
</evidence>
<feature type="transmembrane region" description="Helical" evidence="1">
    <location>
        <begin position="37"/>
        <end position="56"/>
    </location>
</feature>